<keyword evidence="6" id="KW-0444">Lipid biosynthesis</keyword>
<dbReference type="InterPro" id="IPR043130">
    <property type="entry name" value="CDP-OH_PTrfase_TM_dom"/>
</dbReference>
<evidence type="ECO:0000256" key="13">
    <source>
        <dbReference type="ARBA" id="ARBA00023264"/>
    </source>
</evidence>
<feature type="transmembrane region" description="Helical" evidence="16">
    <location>
        <begin position="94"/>
        <end position="111"/>
    </location>
</feature>
<dbReference type="PANTHER" id="PTHR14269:SF61">
    <property type="entry name" value="CDP-DIACYLGLYCEROL--SERINE O-PHOSPHATIDYLTRANSFERASE"/>
    <property type="match status" value="1"/>
</dbReference>
<evidence type="ECO:0000313" key="18">
    <source>
        <dbReference type="Proteomes" id="UP000033058"/>
    </source>
</evidence>
<comment type="similarity">
    <text evidence="3 15">Belongs to the CDP-alcohol phosphatidyltransferase class-I family.</text>
</comment>
<dbReference type="NCBIfam" id="TIGR00473">
    <property type="entry name" value="pssA"/>
    <property type="match status" value="1"/>
</dbReference>
<feature type="transmembrane region" description="Helical" evidence="16">
    <location>
        <begin position="177"/>
        <end position="194"/>
    </location>
</feature>
<feature type="transmembrane region" description="Helical" evidence="16">
    <location>
        <begin position="200"/>
        <end position="219"/>
    </location>
</feature>
<dbReference type="AlphaFoldDB" id="A0A0E3LG98"/>
<comment type="catalytic activity">
    <reaction evidence="1">
        <text>a CDP-1,2-diacyl-sn-glycerol + L-serine = a 1,2-diacyl-sn-glycero-3-phospho-L-serine + CMP + H(+)</text>
        <dbReference type="Rhea" id="RHEA:16913"/>
        <dbReference type="ChEBI" id="CHEBI:15378"/>
        <dbReference type="ChEBI" id="CHEBI:33384"/>
        <dbReference type="ChEBI" id="CHEBI:57262"/>
        <dbReference type="ChEBI" id="CHEBI:58332"/>
        <dbReference type="ChEBI" id="CHEBI:60377"/>
        <dbReference type="EC" id="2.7.8.8"/>
    </reaction>
</comment>
<evidence type="ECO:0000256" key="11">
    <source>
        <dbReference type="ARBA" id="ARBA00023136"/>
    </source>
</evidence>
<evidence type="ECO:0000256" key="15">
    <source>
        <dbReference type="RuleBase" id="RU003750"/>
    </source>
</evidence>
<dbReference type="GO" id="GO:0016020">
    <property type="term" value="C:membrane"/>
    <property type="evidence" value="ECO:0007669"/>
    <property type="project" value="InterPro"/>
</dbReference>
<evidence type="ECO:0000256" key="3">
    <source>
        <dbReference type="ARBA" id="ARBA00010441"/>
    </source>
</evidence>
<dbReference type="PATRIC" id="fig|1434117.4.peg.3988"/>
<dbReference type="InterPro" id="IPR048254">
    <property type="entry name" value="CDP_ALCOHOL_P_TRANSF_CS"/>
</dbReference>
<evidence type="ECO:0000256" key="1">
    <source>
        <dbReference type="ARBA" id="ARBA00000287"/>
    </source>
</evidence>
<dbReference type="HOGENOM" id="CLU_049944_3_1_2"/>
<evidence type="ECO:0000256" key="12">
    <source>
        <dbReference type="ARBA" id="ARBA00023209"/>
    </source>
</evidence>
<dbReference type="GO" id="GO:0012505">
    <property type="term" value="C:endomembrane system"/>
    <property type="evidence" value="ECO:0007669"/>
    <property type="project" value="UniProtKB-SubCell"/>
</dbReference>
<reference evidence="17 18" key="1">
    <citation type="submission" date="2014-07" db="EMBL/GenBank/DDBJ databases">
        <title>Methanogenic archaea and the global carbon cycle.</title>
        <authorList>
            <person name="Henriksen J.R."/>
            <person name="Luke J."/>
            <person name="Reinhart S."/>
            <person name="Benedict M.N."/>
            <person name="Youngblut N.D."/>
            <person name="Metcalf M.E."/>
            <person name="Whitaker R.J."/>
            <person name="Metcalf W.W."/>
        </authorList>
    </citation>
    <scope>NUCLEOTIDE SEQUENCE [LARGE SCALE GENOMIC DNA]</scope>
    <source>
        <strain evidence="17 18">WWM610</strain>
    </source>
</reference>
<dbReference type="Pfam" id="PF01066">
    <property type="entry name" value="CDP-OH_P_transf"/>
    <property type="match status" value="1"/>
</dbReference>
<keyword evidence="12" id="KW-0594">Phospholipid biosynthesis</keyword>
<dbReference type="PANTHER" id="PTHR14269">
    <property type="entry name" value="CDP-DIACYLGLYCEROL--GLYCEROL-3-PHOSPHATE 3-PHOSPHATIDYLTRANSFERASE-RELATED"/>
    <property type="match status" value="1"/>
</dbReference>
<evidence type="ECO:0000256" key="16">
    <source>
        <dbReference type="SAM" id="Phobius"/>
    </source>
</evidence>
<dbReference type="EC" id="2.7.8.8" evidence="4"/>
<proteinExistence type="inferred from homology"/>
<evidence type="ECO:0000256" key="9">
    <source>
        <dbReference type="ARBA" id="ARBA00022989"/>
    </source>
</evidence>
<dbReference type="Proteomes" id="UP000033058">
    <property type="component" value="Chromosome"/>
</dbReference>
<keyword evidence="7 15" id="KW-0808">Transferase</keyword>
<accession>A0A0E3LG98</accession>
<evidence type="ECO:0000313" key="17">
    <source>
        <dbReference type="EMBL" id="AKB42146.1"/>
    </source>
</evidence>
<organism evidence="17 18">
    <name type="scientific">Methanosarcina mazei WWM610</name>
    <dbReference type="NCBI Taxonomy" id="1434117"/>
    <lineage>
        <taxon>Archaea</taxon>
        <taxon>Methanobacteriati</taxon>
        <taxon>Methanobacteriota</taxon>
        <taxon>Stenosarchaea group</taxon>
        <taxon>Methanomicrobia</taxon>
        <taxon>Methanosarcinales</taxon>
        <taxon>Methanosarcinaceae</taxon>
        <taxon>Methanosarcina</taxon>
    </lineage>
</organism>
<name>A0A0E3LG98_METMZ</name>
<evidence type="ECO:0000256" key="10">
    <source>
        <dbReference type="ARBA" id="ARBA00023098"/>
    </source>
</evidence>
<dbReference type="InterPro" id="IPR000462">
    <property type="entry name" value="CDP-OH_P_trans"/>
</dbReference>
<sequence>MNVFQMLRLPDLVSLLNLICGIGSIAVAAQSDSFGFALILLLLAAVADGADGYIARRFKGGELGEQLDSLADAVSFGVAPALLIFLEFGVEEPIVGIFAGLYAVCGVLRLARFNSSISVPKAGFEGLPITAGCIMLVTYLLLGESFVIVDVLLALTLALSILMVSTVNYPKIRNIKILAFVAAVFGITMLLYFIDVQYMRVFSFLPFILMLSYLFSPFLKIPVISIATSKDYGNRKGAKAEGRKEKQ</sequence>
<dbReference type="GO" id="GO:0003882">
    <property type="term" value="F:CDP-diacylglycerol-serine O-phosphatidyltransferase activity"/>
    <property type="evidence" value="ECO:0007669"/>
    <property type="project" value="UniProtKB-EC"/>
</dbReference>
<dbReference type="EMBL" id="CP009509">
    <property type="protein sequence ID" value="AKB42146.1"/>
    <property type="molecule type" value="Genomic_DNA"/>
</dbReference>
<evidence type="ECO:0000256" key="6">
    <source>
        <dbReference type="ARBA" id="ARBA00022516"/>
    </source>
</evidence>
<keyword evidence="9 16" id="KW-1133">Transmembrane helix</keyword>
<dbReference type="GO" id="GO:0008654">
    <property type="term" value="P:phospholipid biosynthetic process"/>
    <property type="evidence" value="ECO:0007669"/>
    <property type="project" value="UniProtKB-KW"/>
</dbReference>
<keyword evidence="10" id="KW-0443">Lipid metabolism</keyword>
<keyword evidence="8 16" id="KW-0812">Transmembrane</keyword>
<keyword evidence="13" id="KW-1208">Phospholipid metabolism</keyword>
<dbReference type="Gene3D" id="1.20.120.1760">
    <property type="match status" value="1"/>
</dbReference>
<evidence type="ECO:0000256" key="7">
    <source>
        <dbReference type="ARBA" id="ARBA00022679"/>
    </source>
</evidence>
<gene>
    <name evidence="17" type="ORF">MSMAW_3155</name>
</gene>
<feature type="transmembrane region" description="Helical" evidence="16">
    <location>
        <begin position="35"/>
        <end position="55"/>
    </location>
</feature>
<dbReference type="PROSITE" id="PS00379">
    <property type="entry name" value="CDP_ALCOHOL_P_TRANSF"/>
    <property type="match status" value="1"/>
</dbReference>
<dbReference type="InterPro" id="IPR050324">
    <property type="entry name" value="CDP-alcohol_PTase-I"/>
</dbReference>
<comment type="subcellular location">
    <subcellularLocation>
        <location evidence="2">Endomembrane system</location>
        <topology evidence="2">Multi-pass membrane protein</topology>
    </subcellularLocation>
</comment>
<evidence type="ECO:0000256" key="2">
    <source>
        <dbReference type="ARBA" id="ARBA00004127"/>
    </source>
</evidence>
<feature type="transmembrane region" description="Helical" evidence="16">
    <location>
        <begin position="12"/>
        <end position="29"/>
    </location>
</feature>
<evidence type="ECO:0000256" key="8">
    <source>
        <dbReference type="ARBA" id="ARBA00022692"/>
    </source>
</evidence>
<feature type="transmembrane region" description="Helical" evidence="16">
    <location>
        <begin position="123"/>
        <end position="141"/>
    </location>
</feature>
<dbReference type="InterPro" id="IPR004533">
    <property type="entry name" value="CDP-diaglyc--ser_O-PTrfase"/>
</dbReference>
<evidence type="ECO:0000256" key="14">
    <source>
        <dbReference type="ARBA" id="ARBA00032361"/>
    </source>
</evidence>
<dbReference type="NCBIfam" id="TIGR04217">
    <property type="entry name" value="archae_ser_T"/>
    <property type="match status" value="1"/>
</dbReference>
<dbReference type="InterPro" id="IPR026475">
    <property type="entry name" value="Archaetidylserine_synthase"/>
</dbReference>
<protein>
    <recommendedName>
        <fullName evidence="5">CDP-diacylglycerol--serine O-phosphatidyltransferase</fullName>
        <ecNumber evidence="4">2.7.8.8</ecNumber>
    </recommendedName>
    <alternativeName>
        <fullName evidence="14">Phosphatidylserine synthase</fullName>
    </alternativeName>
</protein>
<keyword evidence="11 16" id="KW-0472">Membrane</keyword>
<feature type="transmembrane region" description="Helical" evidence="16">
    <location>
        <begin position="67"/>
        <end position="88"/>
    </location>
</feature>
<feature type="transmembrane region" description="Helical" evidence="16">
    <location>
        <begin position="147"/>
        <end position="165"/>
    </location>
</feature>
<evidence type="ECO:0000256" key="4">
    <source>
        <dbReference type="ARBA" id="ARBA00013174"/>
    </source>
</evidence>
<evidence type="ECO:0000256" key="5">
    <source>
        <dbReference type="ARBA" id="ARBA00017171"/>
    </source>
</evidence>